<dbReference type="OrthoDB" id="2990057at2"/>
<dbReference type="HOGENOM" id="CLU_1488135_0_0_7"/>
<name>I2PZ36_9BACT</name>
<dbReference type="AlphaFoldDB" id="I2PZ36"/>
<sequence>MGNKISKAIVIDASVARSAGGTDHPVSRLCREFLEAVLVICHKMAANPELLAEWNKHRSRFSSTWLSAMVRKGKLVRLPEAANKELWGAFGDGDCPEKDYRNISKDLHLIDAAMQADGRVASLDEAVRGSLRNCLEQQPEIGKIAWVNPANEAEKAVEWLQAGALAERSRLLRSFKSSAQTPQKTKT</sequence>
<dbReference type="STRING" id="596152.DesU5LDRAFT_1092"/>
<organism evidence="1">
    <name type="scientific">Desulfovibrio sp. U5L</name>
    <dbReference type="NCBI Taxonomy" id="596152"/>
    <lineage>
        <taxon>Bacteria</taxon>
        <taxon>Pseudomonadati</taxon>
        <taxon>Thermodesulfobacteriota</taxon>
        <taxon>Desulfovibrionia</taxon>
        <taxon>Desulfovibrionales</taxon>
        <taxon>Desulfovibrionaceae</taxon>
        <taxon>Desulfovibrio</taxon>
    </lineage>
</organism>
<protein>
    <recommendedName>
        <fullName evidence="2">PIN domain-containing protein</fullName>
    </recommendedName>
</protein>
<gene>
    <name evidence="1" type="ORF">DesU5LDRAFT_1092</name>
</gene>
<evidence type="ECO:0008006" key="2">
    <source>
        <dbReference type="Google" id="ProtNLM"/>
    </source>
</evidence>
<proteinExistence type="predicted"/>
<dbReference type="EMBL" id="JH600068">
    <property type="protein sequence ID" value="EIG52792.1"/>
    <property type="molecule type" value="Genomic_DNA"/>
</dbReference>
<accession>I2PZ36</accession>
<evidence type="ECO:0000313" key="1">
    <source>
        <dbReference type="EMBL" id="EIG52792.1"/>
    </source>
</evidence>
<reference evidence="1" key="1">
    <citation type="submission" date="2011-11" db="EMBL/GenBank/DDBJ databases">
        <title>Improved High-Quality Draft sequence of Desulfovibrio sp. U5L.</title>
        <authorList>
            <consortium name="US DOE Joint Genome Institute"/>
            <person name="Lucas S."/>
            <person name="Han J."/>
            <person name="Lapidus A."/>
            <person name="Cheng J.-F."/>
            <person name="Goodwin L."/>
            <person name="Pitluck S."/>
            <person name="Peters L."/>
            <person name="Ovchinnikova G."/>
            <person name="Held B."/>
            <person name="Detter J.C."/>
            <person name="Han C."/>
            <person name="Tapia R."/>
            <person name="Land M."/>
            <person name="Hauser L."/>
            <person name="Kyrpides N."/>
            <person name="Ivanova N."/>
            <person name="Pagani I."/>
            <person name="Gabster J."/>
            <person name="Walker C."/>
            <person name="Stolyar S."/>
            <person name="Stahl D."/>
            <person name="Arkin A."/>
            <person name="Dehal P."/>
            <person name="Hazen T."/>
            <person name="Woyke T."/>
        </authorList>
    </citation>
    <scope>NUCLEOTIDE SEQUENCE [LARGE SCALE GENOMIC DNA]</scope>
    <source>
        <strain evidence="1">U5L</strain>
    </source>
</reference>
<dbReference type="eggNOG" id="ENOG5032US8">
    <property type="taxonomic scope" value="Bacteria"/>
</dbReference>